<dbReference type="GO" id="GO:0005634">
    <property type="term" value="C:nucleus"/>
    <property type="evidence" value="ECO:0007669"/>
    <property type="project" value="TreeGrafter"/>
</dbReference>
<dbReference type="AlphaFoldDB" id="K6V2Q3"/>
<dbReference type="Pfam" id="PF10294">
    <property type="entry name" value="Methyltransf_16"/>
    <property type="match status" value="1"/>
</dbReference>
<name>K6V2Q3_PLACD</name>
<evidence type="ECO:0008006" key="3">
    <source>
        <dbReference type="Google" id="ProtNLM"/>
    </source>
</evidence>
<dbReference type="SUPFAM" id="SSF53335">
    <property type="entry name" value="S-adenosyl-L-methionine-dependent methyltransferases"/>
    <property type="match status" value="1"/>
</dbReference>
<dbReference type="Gene3D" id="3.40.50.150">
    <property type="entry name" value="Vaccinia Virus protein VP39"/>
    <property type="match status" value="1"/>
</dbReference>
<dbReference type="PANTHER" id="PTHR14614:SF165">
    <property type="entry name" value="FAM86 N-TERMINAL DOMAIN-CONTAINING PROTEIN"/>
    <property type="match status" value="1"/>
</dbReference>
<dbReference type="EMBL" id="DF157306">
    <property type="protein sequence ID" value="GAB69545.1"/>
    <property type="molecule type" value="Genomic_DNA"/>
</dbReference>
<evidence type="ECO:0000313" key="1">
    <source>
        <dbReference type="EMBL" id="GAB69545.1"/>
    </source>
</evidence>
<reference evidence="1 2" key="1">
    <citation type="journal article" date="2012" name="Nat. Genet.">
        <title>Plasmodium cynomolgi genome sequences provide insight into Plasmodium vivax and the monkey malaria clade.</title>
        <authorList>
            <person name="Tachibana S."/>
            <person name="Sullivan S.A."/>
            <person name="Kawai S."/>
            <person name="Nakamura S."/>
            <person name="Kim H.R."/>
            <person name="Goto N."/>
            <person name="Arisue N."/>
            <person name="Palacpac N.M.Q."/>
            <person name="Honma H."/>
            <person name="Yagi M."/>
            <person name="Tougan T."/>
            <person name="Katakai Y."/>
            <person name="Kaneko O."/>
            <person name="Mita T."/>
            <person name="Kita K."/>
            <person name="Yasutomi Y."/>
            <person name="Sutton P.L."/>
            <person name="Shakhbatyan R."/>
            <person name="Horii T."/>
            <person name="Yasunaga T."/>
            <person name="Barnwell J.W."/>
            <person name="Escalante A.A."/>
            <person name="Carlton J.M."/>
            <person name="Tanabe K."/>
        </authorList>
    </citation>
    <scope>NUCLEOTIDE SEQUENCE [LARGE SCALE GENOMIC DNA]</scope>
    <source>
        <strain evidence="1 2">B</strain>
    </source>
</reference>
<keyword evidence="2" id="KW-1185">Reference proteome</keyword>
<gene>
    <name evidence="1" type="ORF">PCYB_002940</name>
</gene>
<dbReference type="InterPro" id="IPR019410">
    <property type="entry name" value="Methyltransf_16"/>
</dbReference>
<dbReference type="KEGG" id="pcy:PCYB_002940"/>
<dbReference type="PhylomeDB" id="K6V2Q3"/>
<dbReference type="GeneID" id="14696087"/>
<proteinExistence type="predicted"/>
<dbReference type="eggNOG" id="ENOG502S4K7">
    <property type="taxonomic scope" value="Eukaryota"/>
</dbReference>
<dbReference type="Proteomes" id="UP000006319">
    <property type="component" value="Unassembled WGS sequence"/>
</dbReference>
<organism evidence="1 2">
    <name type="scientific">Plasmodium cynomolgi (strain B)</name>
    <dbReference type="NCBI Taxonomy" id="1120755"/>
    <lineage>
        <taxon>Eukaryota</taxon>
        <taxon>Sar</taxon>
        <taxon>Alveolata</taxon>
        <taxon>Apicomplexa</taxon>
        <taxon>Aconoidasida</taxon>
        <taxon>Haemosporida</taxon>
        <taxon>Plasmodiidae</taxon>
        <taxon>Plasmodium</taxon>
        <taxon>Plasmodium (Plasmodium)</taxon>
    </lineage>
</organism>
<dbReference type="VEuPathDB" id="PlasmoDB:PCYB_002940"/>
<accession>K6V2Q3</accession>
<protein>
    <recommendedName>
        <fullName evidence="3">Methyltransferase</fullName>
    </recommendedName>
</protein>
<dbReference type="GO" id="GO:0005737">
    <property type="term" value="C:cytoplasm"/>
    <property type="evidence" value="ECO:0007669"/>
    <property type="project" value="TreeGrafter"/>
</dbReference>
<evidence type="ECO:0000313" key="2">
    <source>
        <dbReference type="Proteomes" id="UP000006319"/>
    </source>
</evidence>
<dbReference type="InterPro" id="IPR029063">
    <property type="entry name" value="SAM-dependent_MTases_sf"/>
</dbReference>
<dbReference type="PANTHER" id="PTHR14614">
    <property type="entry name" value="HEPATOCELLULAR CARCINOMA-ASSOCIATED ANTIGEN"/>
    <property type="match status" value="1"/>
</dbReference>
<dbReference type="OrthoDB" id="46564at2759"/>
<dbReference type="RefSeq" id="XP_004227763.1">
    <property type="nucleotide sequence ID" value="XM_004227715.1"/>
</dbReference>
<sequence>MNFFRSIFSDDHNGSLGNGDSRKGVGGATLNGKEEMWGKQICLYKKANKIDLLKKNEFYKSILSEAFNAHDEIFLHLILSHLMSSVLDDQDGRAVSGKSGGMCRGVVIRADSALNSHNDTALKTKLEDAKIIQECVNQLFINEKENNKVVLELGAGSGLDSILLFTHTNIFSNGTNQGANQVVIIDVNPFNLSNISLNVLLNEELFGHLDSAWRSKVKICNIDWTNENTYSCENEQIVTYDYIIGGDLIYDKKIVPSLIHLINFKKNGIFLCV</sequence>